<sequence length="332" mass="38054">MLTFSGKFFKQKAHIQLFICLISLYLSFADENVDVIDGRPSTEFRGYYKREHSLIKPYQSAGLDIPNWEIVGGTMVMQNEIRLTRDARSQQGAIWNKVPNHARDWELVVDFRMALQFGTCKTRILLDLYLVQKIIFVVLGFFLTLIHSHPFISAMVSNGSLHYDHDKDGTHTQLGGEESGCEAGFRNKDHETFVLVRYVGNTLSIFTDISDERTWKLCFRVDGVILPTNFYFGISAATGDLTDTHDLKSVRMFEQEYARVEKPFETDSDKIEPFASNFAAPRDHVPDKKPSKLGWIGTIFLIIIGIVVVVGVLGFGFIFLQKRQERSRKRFY</sequence>
<evidence type="ECO:0000313" key="2">
    <source>
        <dbReference type="Proteomes" id="UP001497535"/>
    </source>
</evidence>
<name>A0ACB0ZKE4_MELEN</name>
<comment type="caution">
    <text evidence="1">The sequence shown here is derived from an EMBL/GenBank/DDBJ whole genome shotgun (WGS) entry which is preliminary data.</text>
</comment>
<keyword evidence="2" id="KW-1185">Reference proteome</keyword>
<dbReference type="EMBL" id="CAVMJV010000036">
    <property type="protein sequence ID" value="CAK5078736.1"/>
    <property type="molecule type" value="Genomic_DNA"/>
</dbReference>
<reference evidence="1" key="1">
    <citation type="submission" date="2023-11" db="EMBL/GenBank/DDBJ databases">
        <authorList>
            <person name="Poullet M."/>
        </authorList>
    </citation>
    <scope>NUCLEOTIDE SEQUENCE</scope>
    <source>
        <strain evidence="1">E1834</strain>
    </source>
</reference>
<accession>A0ACB0ZKE4</accession>
<evidence type="ECO:0000313" key="1">
    <source>
        <dbReference type="EMBL" id="CAK5078736.1"/>
    </source>
</evidence>
<gene>
    <name evidence="1" type="ORF">MENTE1834_LOCUS25806</name>
</gene>
<proteinExistence type="predicted"/>
<organism evidence="1 2">
    <name type="scientific">Meloidogyne enterolobii</name>
    <name type="common">Root-knot nematode worm</name>
    <name type="synonym">Meloidogyne mayaguensis</name>
    <dbReference type="NCBI Taxonomy" id="390850"/>
    <lineage>
        <taxon>Eukaryota</taxon>
        <taxon>Metazoa</taxon>
        <taxon>Ecdysozoa</taxon>
        <taxon>Nematoda</taxon>
        <taxon>Chromadorea</taxon>
        <taxon>Rhabditida</taxon>
        <taxon>Tylenchina</taxon>
        <taxon>Tylenchomorpha</taxon>
        <taxon>Tylenchoidea</taxon>
        <taxon>Meloidogynidae</taxon>
        <taxon>Meloidogyninae</taxon>
        <taxon>Meloidogyne</taxon>
    </lineage>
</organism>
<dbReference type="Proteomes" id="UP001497535">
    <property type="component" value="Unassembled WGS sequence"/>
</dbReference>
<protein>
    <submittedName>
        <fullName evidence="1">Uncharacterized protein</fullName>
    </submittedName>
</protein>